<keyword evidence="2" id="KW-1185">Reference proteome</keyword>
<evidence type="ECO:0000313" key="1">
    <source>
        <dbReference type="EMBL" id="KAJ9150912.1"/>
    </source>
</evidence>
<dbReference type="Proteomes" id="UP001174694">
    <property type="component" value="Unassembled WGS sequence"/>
</dbReference>
<dbReference type="SUPFAM" id="SSF54593">
    <property type="entry name" value="Glyoxalase/Bleomycin resistance protein/Dihydroxybiphenyl dioxygenase"/>
    <property type="match status" value="1"/>
</dbReference>
<organism evidence="1 2">
    <name type="scientific">Pleurostoma richardsiae</name>
    <dbReference type="NCBI Taxonomy" id="41990"/>
    <lineage>
        <taxon>Eukaryota</taxon>
        <taxon>Fungi</taxon>
        <taxon>Dikarya</taxon>
        <taxon>Ascomycota</taxon>
        <taxon>Pezizomycotina</taxon>
        <taxon>Sordariomycetes</taxon>
        <taxon>Sordariomycetidae</taxon>
        <taxon>Calosphaeriales</taxon>
        <taxon>Pleurostomataceae</taxon>
        <taxon>Pleurostoma</taxon>
    </lineage>
</organism>
<dbReference type="Gene3D" id="3.10.180.10">
    <property type="entry name" value="2,3-Dihydroxybiphenyl 1,2-Dioxygenase, domain 1"/>
    <property type="match status" value="1"/>
</dbReference>
<comment type="caution">
    <text evidence="1">The sequence shown here is derived from an EMBL/GenBank/DDBJ whole genome shotgun (WGS) entry which is preliminary data.</text>
</comment>
<protein>
    <recommendedName>
        <fullName evidence="3">VOC domain-containing protein</fullName>
    </recommendedName>
</protein>
<dbReference type="AlphaFoldDB" id="A0AA38RLG2"/>
<accession>A0AA38RLG2</accession>
<dbReference type="InterPro" id="IPR029068">
    <property type="entry name" value="Glyas_Bleomycin-R_OHBP_Dase"/>
</dbReference>
<sequence>MAPPAEGTPVGLEVPVRDTARASSFYTTVFNWSFASSTLGIPPDKLLTFTVPSGAFPIGGAICCVEGEESALVKGAKLYLYVEDIVVVMEAIIKNGGKKTSEMIPEGSKGPFQFFEDPEGDGNAIYTYVGQK</sequence>
<dbReference type="EMBL" id="JANBVO010000007">
    <property type="protein sequence ID" value="KAJ9150912.1"/>
    <property type="molecule type" value="Genomic_DNA"/>
</dbReference>
<name>A0AA38RLG2_9PEZI</name>
<gene>
    <name evidence="1" type="ORF">NKR23_g3377</name>
</gene>
<evidence type="ECO:0008006" key="3">
    <source>
        <dbReference type="Google" id="ProtNLM"/>
    </source>
</evidence>
<proteinExistence type="predicted"/>
<reference evidence="1" key="1">
    <citation type="submission" date="2022-07" db="EMBL/GenBank/DDBJ databases">
        <title>Fungi with potential for degradation of polypropylene.</title>
        <authorList>
            <person name="Gostincar C."/>
        </authorList>
    </citation>
    <scope>NUCLEOTIDE SEQUENCE</scope>
    <source>
        <strain evidence="1">EXF-13308</strain>
    </source>
</reference>
<evidence type="ECO:0000313" key="2">
    <source>
        <dbReference type="Proteomes" id="UP001174694"/>
    </source>
</evidence>